<dbReference type="AlphaFoldDB" id="A0A2K1Q3C7"/>
<dbReference type="Gene3D" id="2.130.10.10">
    <property type="entry name" value="YVTN repeat-like/Quinoprotein amine dehydrogenase"/>
    <property type="match status" value="1"/>
</dbReference>
<dbReference type="InterPro" id="IPR015943">
    <property type="entry name" value="WD40/YVTN_repeat-like_dom_sf"/>
</dbReference>
<evidence type="ECO:0000256" key="2">
    <source>
        <dbReference type="ARBA" id="ARBA00008387"/>
    </source>
</evidence>
<dbReference type="EMBL" id="NPZB01000001">
    <property type="protein sequence ID" value="PNS09467.1"/>
    <property type="molecule type" value="Genomic_DNA"/>
</dbReference>
<evidence type="ECO:0000256" key="7">
    <source>
        <dbReference type="SAM" id="SignalP"/>
    </source>
</evidence>
<evidence type="ECO:0000256" key="1">
    <source>
        <dbReference type="ARBA" id="ARBA00004561"/>
    </source>
</evidence>
<evidence type="ECO:0000313" key="9">
    <source>
        <dbReference type="EMBL" id="PNS09467.1"/>
    </source>
</evidence>
<reference evidence="9 10" key="1">
    <citation type="submission" date="2017-08" db="EMBL/GenBank/DDBJ databases">
        <title>Lysobacter sylvestris genome.</title>
        <authorList>
            <person name="Zhang D.-C."/>
            <person name="Albuquerque L."/>
            <person name="Franca L."/>
            <person name="Froufe H.J.C."/>
            <person name="Barroso C."/>
            <person name="Egas C."/>
            <person name="Da Costa M."/>
            <person name="Margesin R."/>
        </authorList>
    </citation>
    <scope>NUCLEOTIDE SEQUENCE [LARGE SCALE GENOMIC DNA]</scope>
    <source>
        <strain evidence="9 10">AM20-91</strain>
    </source>
</reference>
<evidence type="ECO:0000256" key="4">
    <source>
        <dbReference type="ARBA" id="ARBA00022723"/>
    </source>
</evidence>
<feature type="signal peptide" evidence="7">
    <location>
        <begin position="1"/>
        <end position="33"/>
    </location>
</feature>
<dbReference type="InterPro" id="IPR011047">
    <property type="entry name" value="Quinoprotein_ADH-like_sf"/>
</dbReference>
<feature type="domain" description="PilY1 beta-propeller" evidence="8">
    <location>
        <begin position="666"/>
        <end position="947"/>
    </location>
</feature>
<comment type="similarity">
    <text evidence="2">Belongs to the PilY1 family.</text>
</comment>
<dbReference type="Pfam" id="PF05567">
    <property type="entry name" value="T4P_PilY1"/>
    <property type="match status" value="1"/>
</dbReference>
<keyword evidence="3" id="KW-1029">Fimbrium biogenesis</keyword>
<evidence type="ECO:0000256" key="6">
    <source>
        <dbReference type="ARBA" id="ARBA00023263"/>
    </source>
</evidence>
<dbReference type="OrthoDB" id="7156875at2"/>
<keyword evidence="5" id="KW-0106">Calcium</keyword>
<sequence length="1158" mass="122919">MKVDSPIMNKIKSRMRNAAIACCITQLALPVNAATSFPDNPLLSQNKRIPPNILMVLDDSGSMAWEYMPDKDPNGGSWPTFLRKNPNVNPLAYDPRKADYKPWMTWTGARLTLGQSYSAVYDDDTLAKTADDVALSTVADLRSTSKTVLFYLPKSTSVASGDTSQSNYYEYSVKFTQSSGIWSAPVVRQCSWSSGSNSFTSGCVIVATPATASVTVSSRATWDIELANYATWYSYQRTRNKMAKAGAAEGFGKLDDNYRVGFDTIWNRDWKTNTDGSGGNPSGSSPALPIPTGAGLFSGANRQAWFNQLFYSQASNGTPLKGALQRAGRYYQTKAPWNSVDDKGAATYLACRQAFTILTTDGFWNDSSGFNSIGDVDGANGPVYTATDGTTTGGYKAGPPYKDGASVSYSDTLADVAMYFWEHDLRTDLPDAVPATTQDPAFWQHMSTFAISIGAQGTLNQTTDWPKLQKQQINWPQPVADSLTAIDDLWHAAVNGHGQFTPATSPDIFAQALSNALGSITGRTASGSNLASNGPYATTNSYKYSAIYHSSQYWGDLRAFPRNATNVGYSSTPTWLLSTVVNADANFLTRPVLTWNGSMGASFVATHLADSTFAPAARPLVTAPANLNYLIGDRTNESLLPDVYRKRQLSPIGDIVDSTPVFVNDSGYLFVGANDGMLHGIDSRTGKVGFSYVPAGINFSDMASLSDPAYTHKFFVDGQLYVSKIQNAGDKNYLVGTLGRGGRGVFALDVSTPTSAGMTASKVLWDKSFQTGAAGAVADMGYVLGSPTIKKGQDGKTIALVPNGIESDSGKAALFMYDMTTGTSTELVADAGSGNGLMTLETADLDGDGKIDLVYGGDLKGNLWRWDLRVATPTAVKLFTATSPSPAGNLQAITGGITVAREGSTGNIFVAFGTGRLISSGDLPWDTTNAGQHADTQSIYGLIDNLASDSTATISGRAQLKQRTFPYTGTDSAGHAARSPEVYSALPSGVRGWYIDLGVPTPFANGERVISAPVIDGRVLAINSMWPKQASSDCNSSAGDGYQNAFDVFTGTNPSITGDAGGTYGYFDINGNSQKDDKLASYVNASGQVVTGSPTGSAGADGFVGSVSNGGAPGKADVSDQDVCVQQDNGQLVCTKKNQPGGTAHPERLIWRELINHG</sequence>
<gene>
    <name evidence="9" type="ORF">Lysil_1096</name>
</gene>
<feature type="chain" id="PRO_5014363098" evidence="7">
    <location>
        <begin position="34"/>
        <end position="1158"/>
    </location>
</feature>
<keyword evidence="10" id="KW-1185">Reference proteome</keyword>
<keyword evidence="6" id="KW-0281">Fimbrium</keyword>
<dbReference type="InterPro" id="IPR008707">
    <property type="entry name" value="B-propeller_PilY1"/>
</dbReference>
<comment type="subcellular location">
    <subcellularLocation>
        <location evidence="1">Fimbrium</location>
    </subcellularLocation>
</comment>
<evidence type="ECO:0000256" key="3">
    <source>
        <dbReference type="ARBA" id="ARBA00022558"/>
    </source>
</evidence>
<protein>
    <submittedName>
        <fullName evidence="9">Neisseria PilC beta-propeller domain</fullName>
    </submittedName>
</protein>
<evidence type="ECO:0000259" key="8">
    <source>
        <dbReference type="Pfam" id="PF05567"/>
    </source>
</evidence>
<dbReference type="SUPFAM" id="SSF50998">
    <property type="entry name" value="Quinoprotein alcohol dehydrogenase-like"/>
    <property type="match status" value="1"/>
</dbReference>
<dbReference type="GO" id="GO:0009289">
    <property type="term" value="C:pilus"/>
    <property type="evidence" value="ECO:0007669"/>
    <property type="project" value="UniProtKB-SubCell"/>
</dbReference>
<keyword evidence="4" id="KW-0479">Metal-binding</keyword>
<comment type="caution">
    <text evidence="9">The sequence shown here is derived from an EMBL/GenBank/DDBJ whole genome shotgun (WGS) entry which is preliminary data.</text>
</comment>
<keyword evidence="7" id="KW-0732">Signal</keyword>
<evidence type="ECO:0000313" key="10">
    <source>
        <dbReference type="Proteomes" id="UP000236220"/>
    </source>
</evidence>
<proteinExistence type="inferred from homology"/>
<organism evidence="9 10">
    <name type="scientific">Solilutibacter silvestris</name>
    <dbReference type="NCBI Taxonomy" id="1645665"/>
    <lineage>
        <taxon>Bacteria</taxon>
        <taxon>Pseudomonadati</taxon>
        <taxon>Pseudomonadota</taxon>
        <taxon>Gammaproteobacteria</taxon>
        <taxon>Lysobacterales</taxon>
        <taxon>Lysobacteraceae</taxon>
        <taxon>Solilutibacter</taxon>
    </lineage>
</organism>
<dbReference type="Proteomes" id="UP000236220">
    <property type="component" value="Unassembled WGS sequence"/>
</dbReference>
<evidence type="ECO:0000256" key="5">
    <source>
        <dbReference type="ARBA" id="ARBA00022837"/>
    </source>
</evidence>
<accession>A0A2K1Q3C7</accession>
<dbReference type="GO" id="GO:0046872">
    <property type="term" value="F:metal ion binding"/>
    <property type="evidence" value="ECO:0007669"/>
    <property type="project" value="UniProtKB-KW"/>
</dbReference>
<name>A0A2K1Q3C7_9GAMM</name>